<keyword evidence="4" id="KW-1185">Reference proteome</keyword>
<dbReference type="PANTHER" id="PTHR45825">
    <property type="entry name" value="GRANULE-BOUND STARCH SYNTHASE 1, CHLOROPLASTIC/AMYLOPLASTIC"/>
    <property type="match status" value="1"/>
</dbReference>
<reference evidence="3 4" key="1">
    <citation type="submission" date="2024-02" db="EMBL/GenBank/DDBJ databases">
        <authorList>
            <person name="Chen Y."/>
            <person name="Shah S."/>
            <person name="Dougan E. K."/>
            <person name="Thang M."/>
            <person name="Chan C."/>
        </authorList>
    </citation>
    <scope>NUCLEOTIDE SEQUENCE [LARGE SCALE GENOMIC DNA]</scope>
</reference>
<feature type="domain" description="Glycosyl transferase family 1" evidence="2">
    <location>
        <begin position="7"/>
        <end position="74"/>
    </location>
</feature>
<evidence type="ECO:0000256" key="1">
    <source>
        <dbReference type="ARBA" id="ARBA00022676"/>
    </source>
</evidence>
<evidence type="ECO:0000313" key="3">
    <source>
        <dbReference type="EMBL" id="CAK9057407.1"/>
    </source>
</evidence>
<evidence type="ECO:0000313" key="4">
    <source>
        <dbReference type="Proteomes" id="UP001642464"/>
    </source>
</evidence>
<dbReference type="Proteomes" id="UP001642464">
    <property type="component" value="Unassembled WGS sequence"/>
</dbReference>
<proteinExistence type="predicted"/>
<dbReference type="Gene3D" id="3.40.50.2000">
    <property type="entry name" value="Glycogen Phosphorylase B"/>
    <property type="match status" value="2"/>
</dbReference>
<keyword evidence="1" id="KW-0808">Transferase</keyword>
<dbReference type="PANTHER" id="PTHR45825:SF3">
    <property type="entry name" value="GRANULE-BOUND STARCH SYNTHASE 1, CHLOROPLASTIC_AMYLOPLASTIC"/>
    <property type="match status" value="1"/>
</dbReference>
<dbReference type="Pfam" id="PF00534">
    <property type="entry name" value="Glycos_transf_1"/>
    <property type="match status" value="1"/>
</dbReference>
<gene>
    <name evidence="3" type="ORF">SCF082_LOCUS30827</name>
</gene>
<organism evidence="3 4">
    <name type="scientific">Durusdinium trenchii</name>
    <dbReference type="NCBI Taxonomy" id="1381693"/>
    <lineage>
        <taxon>Eukaryota</taxon>
        <taxon>Sar</taxon>
        <taxon>Alveolata</taxon>
        <taxon>Dinophyceae</taxon>
        <taxon>Suessiales</taxon>
        <taxon>Symbiodiniaceae</taxon>
        <taxon>Durusdinium</taxon>
    </lineage>
</organism>
<protein>
    <submittedName>
        <fullName evidence="3">Chloroplastic/amyloplastic (Soluble starch synthase I) (SS I)</fullName>
    </submittedName>
</protein>
<keyword evidence="1" id="KW-0328">Glycosyltransferase</keyword>
<dbReference type="InterPro" id="IPR001296">
    <property type="entry name" value="Glyco_trans_1"/>
</dbReference>
<accession>A0ABP0N3A9</accession>
<name>A0ABP0N3A9_9DINO</name>
<dbReference type="EMBL" id="CAXAMM010025681">
    <property type="protein sequence ID" value="CAK9057407.1"/>
    <property type="molecule type" value="Genomic_DNA"/>
</dbReference>
<dbReference type="SUPFAM" id="SSF53756">
    <property type="entry name" value="UDP-Glycosyltransferase/glycogen phosphorylase"/>
    <property type="match status" value="1"/>
</dbReference>
<sequence>MGPERYALLAACDYTLLPSRWEPCGLVQMEAMRLGTLPIVAPTGGLKDTVEDGVNGLWTDKEMTIEAIADQVVDMKKAAMAASQEFTWTNAALQYEAVFQELGATDVLPLCGGQATVTLEVDKQVC</sequence>
<evidence type="ECO:0000259" key="2">
    <source>
        <dbReference type="Pfam" id="PF00534"/>
    </source>
</evidence>
<comment type="caution">
    <text evidence="3">The sequence shown here is derived from an EMBL/GenBank/DDBJ whole genome shotgun (WGS) entry which is preliminary data.</text>
</comment>